<keyword evidence="3" id="KW-1185">Reference proteome</keyword>
<dbReference type="AlphaFoldDB" id="A0A6J3IXG7"/>
<evidence type="ECO:0000313" key="4">
    <source>
        <dbReference type="RefSeq" id="XP_032146790.1"/>
    </source>
</evidence>
<proteinExistence type="predicted"/>
<keyword evidence="2" id="KW-1133">Transmembrane helix</keyword>
<dbReference type="CTD" id="113417019"/>
<feature type="transmembrane region" description="Helical" evidence="2">
    <location>
        <begin position="202"/>
        <end position="221"/>
    </location>
</feature>
<organism evidence="3 4">
    <name type="scientific">Sapajus apella</name>
    <name type="common">Brown-capped capuchin</name>
    <name type="synonym">Cebus apella</name>
    <dbReference type="NCBI Taxonomy" id="9515"/>
    <lineage>
        <taxon>Eukaryota</taxon>
        <taxon>Metazoa</taxon>
        <taxon>Chordata</taxon>
        <taxon>Craniata</taxon>
        <taxon>Vertebrata</taxon>
        <taxon>Euteleostomi</taxon>
        <taxon>Mammalia</taxon>
        <taxon>Eutheria</taxon>
        <taxon>Euarchontoglires</taxon>
        <taxon>Primates</taxon>
        <taxon>Haplorrhini</taxon>
        <taxon>Platyrrhini</taxon>
        <taxon>Cebidae</taxon>
        <taxon>Cebinae</taxon>
        <taxon>Sapajus</taxon>
    </lineage>
</organism>
<evidence type="ECO:0000313" key="3">
    <source>
        <dbReference type="Proteomes" id="UP000504640"/>
    </source>
</evidence>
<accession>A0A6J3IXG7</accession>
<dbReference type="GeneID" id="116559798"/>
<dbReference type="RefSeq" id="XP_032146790.1">
    <property type="nucleotide sequence ID" value="XM_032290899.1"/>
</dbReference>
<feature type="compositionally biased region" description="Pro residues" evidence="1">
    <location>
        <begin position="26"/>
        <end position="35"/>
    </location>
</feature>
<dbReference type="Proteomes" id="UP000504640">
    <property type="component" value="Unplaced"/>
</dbReference>
<keyword evidence="2" id="KW-0812">Transmembrane</keyword>
<dbReference type="PANTHER" id="PTHR16003:SF3">
    <property type="entry name" value="CHROMOSOME 9 C9ORF40 HOMOLOG"/>
    <property type="match status" value="1"/>
</dbReference>
<reference evidence="4" key="1">
    <citation type="submission" date="2025-08" db="UniProtKB">
        <authorList>
            <consortium name="RefSeq"/>
        </authorList>
    </citation>
    <scope>IDENTIFICATION</scope>
    <source>
        <tissue evidence="4">Blood</tissue>
    </source>
</reference>
<keyword evidence="2" id="KW-0472">Membrane</keyword>
<dbReference type="PANTHER" id="PTHR16003">
    <property type="entry name" value="C9ORF40 ISOFORM 1"/>
    <property type="match status" value="1"/>
</dbReference>
<protein>
    <submittedName>
        <fullName evidence="4">Uncharacterized protein C9orf40 homolog isoform X1</fullName>
    </submittedName>
</protein>
<sequence>MAKRRAAEPVTFHVPWKRLLLCDFPEQPPPPPLWIRPPGAAHPGQPLGVPEQHRKRKIDAGTMAEPSASPSKRRDSGDNSAPGGLEQEDRGLETGEPPQLLLPPPPVRRGPGEELQGARPPRGGGDDGAGRAGPPRGDWGVAPRQRRKEKVTAPGEDADPQETRPGIPRGRKHWAALAGNGPWSGAVEVALRRQRRTLTMKNFGSIIPSSTGGILCHLLIWQTLKI</sequence>
<evidence type="ECO:0000256" key="1">
    <source>
        <dbReference type="SAM" id="MobiDB-lite"/>
    </source>
</evidence>
<feature type="region of interest" description="Disordered" evidence="1">
    <location>
        <begin position="22"/>
        <end position="169"/>
    </location>
</feature>
<name>A0A6J3IXG7_SAPAP</name>
<gene>
    <name evidence="4" type="primary">CUNH9orf40</name>
</gene>
<dbReference type="InterPro" id="IPR042349">
    <property type="entry name" value="C9orf40-like"/>
</dbReference>
<evidence type="ECO:0000256" key="2">
    <source>
        <dbReference type="SAM" id="Phobius"/>
    </source>
</evidence>